<organism evidence="9 10">
    <name type="scientific">Saitoella complicata (strain BCRC 22490 / CBS 7301 / JCM 7358 / NBRC 10748 / NRRL Y-17804)</name>
    <dbReference type="NCBI Taxonomy" id="698492"/>
    <lineage>
        <taxon>Eukaryota</taxon>
        <taxon>Fungi</taxon>
        <taxon>Dikarya</taxon>
        <taxon>Ascomycota</taxon>
        <taxon>Taphrinomycotina</taxon>
        <taxon>Taphrinomycotina incertae sedis</taxon>
        <taxon>Saitoella</taxon>
    </lineage>
</organism>
<dbReference type="RefSeq" id="XP_019024799.1">
    <property type="nucleotide sequence ID" value="XM_019167564.1"/>
</dbReference>
<evidence type="ECO:0000256" key="2">
    <source>
        <dbReference type="ARBA" id="ARBA00008126"/>
    </source>
</evidence>
<dbReference type="Gene3D" id="3.30.40.10">
    <property type="entry name" value="Zinc/RING finger domain, C3HC4 (zinc finger)"/>
    <property type="match status" value="2"/>
</dbReference>
<keyword evidence="5" id="KW-0863">Zinc-finger</keyword>
<dbReference type="InterPro" id="IPR013083">
    <property type="entry name" value="Znf_RING/FYVE/PHD"/>
</dbReference>
<dbReference type="InterPro" id="IPR016818">
    <property type="entry name" value="NOSIP"/>
</dbReference>
<comment type="similarity">
    <text evidence="2 4">Belongs to the NOSIP family.</text>
</comment>
<feature type="region of interest" description="Disordered" evidence="7">
    <location>
        <begin position="124"/>
        <end position="144"/>
    </location>
</feature>
<feature type="domain" description="RING-type" evidence="8">
    <location>
        <begin position="249"/>
        <end position="290"/>
    </location>
</feature>
<dbReference type="InterPro" id="IPR031790">
    <property type="entry name" value="Znf-NOSIP"/>
</dbReference>
<dbReference type="GO" id="GO:0008270">
    <property type="term" value="F:zinc ion binding"/>
    <property type="evidence" value="ECO:0007669"/>
    <property type="project" value="UniProtKB-KW"/>
</dbReference>
<dbReference type="AlphaFoldDB" id="A0A0E9NMG8"/>
<dbReference type="GO" id="GO:0061630">
    <property type="term" value="F:ubiquitin protein ligase activity"/>
    <property type="evidence" value="ECO:0007669"/>
    <property type="project" value="InterPro"/>
</dbReference>
<reference evidence="9 10" key="3">
    <citation type="journal article" date="2015" name="Genome Announc.">
        <title>Draft Genome Sequence of the Archiascomycetous Yeast Saitoella complicata.</title>
        <authorList>
            <person name="Yamauchi K."/>
            <person name="Kondo S."/>
            <person name="Hamamoto M."/>
            <person name="Takahashi Y."/>
            <person name="Ogura Y."/>
            <person name="Hayashi T."/>
            <person name="Nishida H."/>
        </authorList>
    </citation>
    <scope>NUCLEOTIDE SEQUENCE [LARGE SCALE GENOMIC DNA]</scope>
    <source>
        <strain evidence="9 10">NRRL Y-17804</strain>
    </source>
</reference>
<evidence type="ECO:0000259" key="8">
    <source>
        <dbReference type="PROSITE" id="PS50089"/>
    </source>
</evidence>
<keyword evidence="5" id="KW-0479">Metal-binding</keyword>
<evidence type="ECO:0000256" key="7">
    <source>
        <dbReference type="SAM" id="MobiDB-lite"/>
    </source>
</evidence>
<evidence type="ECO:0000256" key="3">
    <source>
        <dbReference type="ARBA" id="ARBA00023242"/>
    </source>
</evidence>
<reference evidence="9 10" key="2">
    <citation type="journal article" date="2014" name="J. Gen. Appl. Microbiol.">
        <title>The early diverging ascomycetous budding yeast Saitoella complicata has three histone deacetylases belonging to the Clr6, Hos2, and Rpd3 lineages.</title>
        <authorList>
            <person name="Nishida H."/>
            <person name="Matsumoto T."/>
            <person name="Kondo S."/>
            <person name="Hamamoto M."/>
            <person name="Yoshikawa H."/>
        </authorList>
    </citation>
    <scope>NUCLEOTIDE SEQUENCE [LARGE SCALE GENOMIC DNA]</scope>
    <source>
        <strain evidence="9 10">NRRL Y-17804</strain>
    </source>
</reference>
<evidence type="ECO:0000313" key="10">
    <source>
        <dbReference type="Proteomes" id="UP000033140"/>
    </source>
</evidence>
<feature type="coiled-coil region" evidence="6">
    <location>
        <begin position="68"/>
        <end position="95"/>
    </location>
</feature>
<evidence type="ECO:0000256" key="6">
    <source>
        <dbReference type="SAM" id="Coils"/>
    </source>
</evidence>
<evidence type="ECO:0000313" key="9">
    <source>
        <dbReference type="EMBL" id="GAO50866.1"/>
    </source>
</evidence>
<protein>
    <recommendedName>
        <fullName evidence="8">RING-type domain-containing protein</fullName>
    </recommendedName>
</protein>
<dbReference type="OMA" id="PCVTKFM"/>
<evidence type="ECO:0000256" key="1">
    <source>
        <dbReference type="ARBA" id="ARBA00004123"/>
    </source>
</evidence>
<dbReference type="PIRSF" id="PIRSF023577">
    <property type="entry name" value="ENOS_interacting"/>
    <property type="match status" value="1"/>
</dbReference>
<keyword evidence="5" id="KW-0862">Zinc</keyword>
<dbReference type="STRING" id="698492.A0A0E9NMG8"/>
<comment type="caution">
    <text evidence="9">The sequence shown here is derived from an EMBL/GenBank/DDBJ whole genome shotgun (WGS) entry which is preliminary data.</text>
</comment>
<proteinExistence type="inferred from homology"/>
<comment type="subcellular location">
    <subcellularLocation>
        <location evidence="1 4">Nucleus</location>
    </subcellularLocation>
</comment>
<keyword evidence="10" id="KW-1185">Reference proteome</keyword>
<dbReference type="Proteomes" id="UP000033140">
    <property type="component" value="Unassembled WGS sequence"/>
</dbReference>
<evidence type="ECO:0000256" key="4">
    <source>
        <dbReference type="PIRNR" id="PIRNR023577"/>
    </source>
</evidence>
<dbReference type="InterPro" id="IPR001841">
    <property type="entry name" value="Znf_RING"/>
</dbReference>
<evidence type="ECO:0000256" key="5">
    <source>
        <dbReference type="PROSITE-ProRule" id="PRU00175"/>
    </source>
</evidence>
<sequence length="331" mass="36574">MTRHSKRNTSLAFFTAYERQLLEYGTKRRRLGKESFREYDACHLCLARARDPVTCPDEGHLFCRECILESLLAQRKEVKRLQKEFQKRLQEHEAKEKLDNDEAQQRTVEEFELVQAGLAVAAGATKDGSNPAPLRASEPNHSKKRPFKLDEEDMLKAAVAERESHKKAFLEEKAALAKSELRSYWLPSLTPGLESNSDTSSGRMPKLNPICPASGIDSTHELTLKSLVTVEFSEDKNTMTGQGEPQRICPSCKKGLSNGLSGYLAIGCGHVCCKGCVEKFIRESGQCFVCGDFFKNEKGQGGLIEMKGEGTSYAAKGNALAVSKGVAFQGG</sequence>
<dbReference type="SUPFAM" id="SSF57850">
    <property type="entry name" value="RING/U-box"/>
    <property type="match status" value="2"/>
</dbReference>
<name>A0A0E9NMG8_SAICN</name>
<accession>A0A0E9NMG8</accession>
<reference evidence="9 10" key="1">
    <citation type="journal article" date="2011" name="J. Gen. Appl. Microbiol.">
        <title>Draft genome sequencing of the enigmatic yeast Saitoella complicata.</title>
        <authorList>
            <person name="Nishida H."/>
            <person name="Hamamoto M."/>
            <person name="Sugiyama J."/>
        </authorList>
    </citation>
    <scope>NUCLEOTIDE SEQUENCE [LARGE SCALE GENOMIC DNA]</scope>
    <source>
        <strain evidence="9 10">NRRL Y-17804</strain>
    </source>
</reference>
<dbReference type="EMBL" id="BACD03000038">
    <property type="protein sequence ID" value="GAO50866.1"/>
    <property type="molecule type" value="Genomic_DNA"/>
</dbReference>
<dbReference type="Pfam" id="PF15906">
    <property type="entry name" value="zf-NOSIP"/>
    <property type="match status" value="1"/>
</dbReference>
<dbReference type="PANTHER" id="PTHR13063">
    <property type="entry name" value="ENOS INTERACTING PROTEIN"/>
    <property type="match status" value="1"/>
</dbReference>
<dbReference type="PANTHER" id="PTHR13063:SF10">
    <property type="entry name" value="NITRIC OXIDE SYNTHASE-INTERACTING PROTEIN"/>
    <property type="match status" value="1"/>
</dbReference>
<gene>
    <name evidence="9" type="ORF">G7K_4985-t1</name>
</gene>
<dbReference type="GO" id="GO:0005634">
    <property type="term" value="C:nucleus"/>
    <property type="evidence" value="ECO:0007669"/>
    <property type="project" value="UniProtKB-SubCell"/>
</dbReference>
<keyword evidence="6" id="KW-0175">Coiled coil</keyword>
<keyword evidence="3 4" id="KW-0539">Nucleus</keyword>
<dbReference type="PROSITE" id="PS50089">
    <property type="entry name" value="ZF_RING_2"/>
    <property type="match status" value="1"/>
</dbReference>
<dbReference type="OrthoDB" id="116827at2759"/>